<evidence type="ECO:0000259" key="4">
    <source>
        <dbReference type="Pfam" id="PF00135"/>
    </source>
</evidence>
<feature type="domain" description="Carboxylesterase type B" evidence="4">
    <location>
        <begin position="30"/>
        <end position="496"/>
    </location>
</feature>
<evidence type="ECO:0000313" key="5">
    <source>
        <dbReference type="EMBL" id="TKK65550.1"/>
    </source>
</evidence>
<dbReference type="PANTHER" id="PTHR11559">
    <property type="entry name" value="CARBOXYLESTERASE"/>
    <property type="match status" value="1"/>
</dbReference>
<dbReference type="InterPro" id="IPR029058">
    <property type="entry name" value="AB_hydrolase_fold"/>
</dbReference>
<evidence type="ECO:0000256" key="3">
    <source>
        <dbReference type="RuleBase" id="RU361235"/>
    </source>
</evidence>
<dbReference type="InterPro" id="IPR050309">
    <property type="entry name" value="Type-B_Carboxylest/Lipase"/>
</dbReference>
<sequence length="516" mass="56054">MHYSKQLLAFSFLLLICYIVNAQGSNNLDVVKTNAGLVSGATNTDGSIHVFKGIPFAAPPVDELRWKAPQPVTAWTGIKKCNAFGPSPMQASPAPFSMWSAEFLIPKEPISEDCLYLNVWSGATSAQEKRPVLVWIYGGGFNSGGSAVPIYDGEAMAKKGIVFVSINYRVGIFGFFAHPELTKESPQHASGNYGLMDQIAALQWVKSNIAAFGGDPDNVTIAGQSAGAMSVNCLVASPLAKGLFNKAIAESGASFTNNNPPLSAAEKSGEEIMQKFNVTSVEALRNIPAEELMQKAGGLRGPIVDGYVLPQSVATIFAQGKENKVALLTGWNENEGLLFGPVKNAADFQKQLEQQYGADAGKLQQYYPATNDSVANTSQLNLARDVIFGVQNYTWANIASSHGKKVYVYKFIRKVPATGEYVKYGAFHTGEVPYAYDNLKFVNRPWEPADHELAKVMSAYWANFIKSGNPNGDDLPDWKAYTKTSRQVMVLGIMQQTEPLRDAAQLDLLYKAMKGK</sequence>
<dbReference type="PROSITE" id="PS00122">
    <property type="entry name" value="CARBOXYLESTERASE_B_1"/>
    <property type="match status" value="1"/>
</dbReference>
<dbReference type="InterPro" id="IPR002018">
    <property type="entry name" value="CarbesteraseB"/>
</dbReference>
<proteinExistence type="inferred from homology"/>
<accession>A0A4U3KT94</accession>
<reference evidence="5 6" key="1">
    <citation type="submission" date="2019-05" db="EMBL/GenBank/DDBJ databases">
        <title>Panacibacter sp. strain 17mud1-8 Genome sequencing and assembly.</title>
        <authorList>
            <person name="Chhetri G."/>
        </authorList>
    </citation>
    <scope>NUCLEOTIDE SEQUENCE [LARGE SCALE GENOMIC DNA]</scope>
    <source>
        <strain evidence="5 6">17mud1-8</strain>
    </source>
</reference>
<dbReference type="OrthoDB" id="9775851at2"/>
<dbReference type="RefSeq" id="WP_137263541.1">
    <property type="nucleotide sequence ID" value="NZ_SZQL01000020.1"/>
</dbReference>
<feature type="chain" id="PRO_5021043201" description="Carboxylic ester hydrolase" evidence="3">
    <location>
        <begin position="23"/>
        <end position="516"/>
    </location>
</feature>
<name>A0A4U3KT94_9BACT</name>
<comment type="similarity">
    <text evidence="1 3">Belongs to the type-B carboxylesterase/lipase family.</text>
</comment>
<dbReference type="InterPro" id="IPR019826">
    <property type="entry name" value="Carboxylesterase_B_AS"/>
</dbReference>
<dbReference type="AlphaFoldDB" id="A0A4U3KT94"/>
<feature type="signal peptide" evidence="3">
    <location>
        <begin position="1"/>
        <end position="22"/>
    </location>
</feature>
<dbReference type="Gene3D" id="3.40.50.1820">
    <property type="entry name" value="alpha/beta hydrolase"/>
    <property type="match status" value="1"/>
</dbReference>
<dbReference type="Proteomes" id="UP000305848">
    <property type="component" value="Unassembled WGS sequence"/>
</dbReference>
<evidence type="ECO:0000256" key="2">
    <source>
        <dbReference type="ARBA" id="ARBA00022801"/>
    </source>
</evidence>
<keyword evidence="2 3" id="KW-0378">Hydrolase</keyword>
<evidence type="ECO:0000256" key="1">
    <source>
        <dbReference type="ARBA" id="ARBA00005964"/>
    </source>
</evidence>
<dbReference type="EMBL" id="SZQL01000020">
    <property type="protein sequence ID" value="TKK65550.1"/>
    <property type="molecule type" value="Genomic_DNA"/>
</dbReference>
<keyword evidence="3" id="KW-0732">Signal</keyword>
<comment type="caution">
    <text evidence="5">The sequence shown here is derived from an EMBL/GenBank/DDBJ whole genome shotgun (WGS) entry which is preliminary data.</text>
</comment>
<dbReference type="EC" id="3.1.1.-" evidence="3"/>
<dbReference type="Pfam" id="PF00135">
    <property type="entry name" value="COesterase"/>
    <property type="match status" value="1"/>
</dbReference>
<gene>
    <name evidence="5" type="ORF">FC093_19730</name>
</gene>
<protein>
    <recommendedName>
        <fullName evidence="3">Carboxylic ester hydrolase</fullName>
        <ecNumber evidence="3">3.1.1.-</ecNumber>
    </recommendedName>
</protein>
<evidence type="ECO:0000313" key="6">
    <source>
        <dbReference type="Proteomes" id="UP000305848"/>
    </source>
</evidence>
<organism evidence="5 6">
    <name type="scientific">Ilyomonas limi</name>
    <dbReference type="NCBI Taxonomy" id="2575867"/>
    <lineage>
        <taxon>Bacteria</taxon>
        <taxon>Pseudomonadati</taxon>
        <taxon>Bacteroidota</taxon>
        <taxon>Chitinophagia</taxon>
        <taxon>Chitinophagales</taxon>
        <taxon>Chitinophagaceae</taxon>
        <taxon>Ilyomonas</taxon>
    </lineage>
</organism>
<dbReference type="GO" id="GO:0016787">
    <property type="term" value="F:hydrolase activity"/>
    <property type="evidence" value="ECO:0007669"/>
    <property type="project" value="UniProtKB-KW"/>
</dbReference>
<dbReference type="SUPFAM" id="SSF53474">
    <property type="entry name" value="alpha/beta-Hydrolases"/>
    <property type="match status" value="1"/>
</dbReference>
<keyword evidence="6" id="KW-1185">Reference proteome</keyword>